<evidence type="ECO:0000256" key="4">
    <source>
        <dbReference type="ARBA" id="ARBA00023136"/>
    </source>
</evidence>
<reference evidence="7 8" key="1">
    <citation type="submission" date="2019-02" db="EMBL/GenBank/DDBJ databases">
        <title>Pedobacter sp. RP-1-14 sp. nov., isolated from Arctic soil.</title>
        <authorList>
            <person name="Dahal R.H."/>
        </authorList>
    </citation>
    <scope>NUCLEOTIDE SEQUENCE [LARGE SCALE GENOMIC DNA]</scope>
    <source>
        <strain evidence="7 8">RP-1-14</strain>
    </source>
</reference>
<dbReference type="PANTHER" id="PTHR33507">
    <property type="entry name" value="INNER MEMBRANE PROTEIN YBBJ"/>
    <property type="match status" value="1"/>
</dbReference>
<dbReference type="SUPFAM" id="SSF141322">
    <property type="entry name" value="NfeD domain-like"/>
    <property type="match status" value="1"/>
</dbReference>
<gene>
    <name evidence="7" type="ORF">EZ437_05950</name>
</gene>
<keyword evidence="8" id="KW-1185">Reference proteome</keyword>
<sequence>MDDLLNITVIWFIIGFICFLLEFVVPGFIIFFFGIGAWIVAGLTLVSDVSINVQLIVFLASSLLSVLLFRNWIKAKLGMRAASPGLLEDEIIGKTAVASTSFLPGRTGKVYFKGASWDAQAEEPINEGDELTIIGYESIVLTVTLKKI</sequence>
<comment type="caution">
    <text evidence="7">The sequence shown here is derived from an EMBL/GenBank/DDBJ whole genome shotgun (WGS) entry which is preliminary data.</text>
</comment>
<name>A0A4R0NRL0_9SPHI</name>
<dbReference type="EMBL" id="SJSL01000001">
    <property type="protein sequence ID" value="TCD03506.1"/>
    <property type="molecule type" value="Genomic_DNA"/>
</dbReference>
<keyword evidence="4 5" id="KW-0472">Membrane</keyword>
<proteinExistence type="predicted"/>
<keyword evidence="2 5" id="KW-0812">Transmembrane</keyword>
<organism evidence="7 8">
    <name type="scientific">Pedobacter psychroterrae</name>
    <dbReference type="NCBI Taxonomy" id="2530453"/>
    <lineage>
        <taxon>Bacteria</taxon>
        <taxon>Pseudomonadati</taxon>
        <taxon>Bacteroidota</taxon>
        <taxon>Sphingobacteriia</taxon>
        <taxon>Sphingobacteriales</taxon>
        <taxon>Sphingobacteriaceae</taxon>
        <taxon>Pedobacter</taxon>
    </lineage>
</organism>
<dbReference type="OrthoDB" id="5432219at2"/>
<dbReference type="InterPro" id="IPR052165">
    <property type="entry name" value="Membrane_assoc_protease"/>
</dbReference>
<evidence type="ECO:0000256" key="3">
    <source>
        <dbReference type="ARBA" id="ARBA00022989"/>
    </source>
</evidence>
<dbReference type="GO" id="GO:0005886">
    <property type="term" value="C:plasma membrane"/>
    <property type="evidence" value="ECO:0007669"/>
    <property type="project" value="TreeGrafter"/>
</dbReference>
<protein>
    <recommendedName>
        <fullName evidence="6">NfeD-like C-terminal domain-containing protein</fullName>
    </recommendedName>
</protein>
<accession>A0A4R0NRL0</accession>
<dbReference type="Proteomes" id="UP000293347">
    <property type="component" value="Unassembled WGS sequence"/>
</dbReference>
<evidence type="ECO:0000256" key="5">
    <source>
        <dbReference type="SAM" id="Phobius"/>
    </source>
</evidence>
<dbReference type="InterPro" id="IPR012340">
    <property type="entry name" value="NA-bd_OB-fold"/>
</dbReference>
<dbReference type="RefSeq" id="WP_131594195.1">
    <property type="nucleotide sequence ID" value="NZ_SJSL01000001.1"/>
</dbReference>
<feature type="transmembrane region" description="Helical" evidence="5">
    <location>
        <begin position="53"/>
        <end position="73"/>
    </location>
</feature>
<evidence type="ECO:0000313" key="7">
    <source>
        <dbReference type="EMBL" id="TCD03506.1"/>
    </source>
</evidence>
<evidence type="ECO:0000313" key="8">
    <source>
        <dbReference type="Proteomes" id="UP000293347"/>
    </source>
</evidence>
<dbReference type="Gene3D" id="2.40.50.140">
    <property type="entry name" value="Nucleic acid-binding proteins"/>
    <property type="match status" value="1"/>
</dbReference>
<dbReference type="PANTHER" id="PTHR33507:SF3">
    <property type="entry name" value="INNER MEMBRANE PROTEIN YBBJ"/>
    <property type="match status" value="1"/>
</dbReference>
<dbReference type="Pfam" id="PF01957">
    <property type="entry name" value="NfeD"/>
    <property type="match status" value="1"/>
</dbReference>
<evidence type="ECO:0000259" key="6">
    <source>
        <dbReference type="Pfam" id="PF01957"/>
    </source>
</evidence>
<comment type="subcellular location">
    <subcellularLocation>
        <location evidence="1">Membrane</location>
        <topology evidence="1">Multi-pass membrane protein</topology>
    </subcellularLocation>
</comment>
<feature type="domain" description="NfeD-like C-terminal" evidence="6">
    <location>
        <begin position="89"/>
        <end position="143"/>
    </location>
</feature>
<keyword evidence="3 5" id="KW-1133">Transmembrane helix</keyword>
<dbReference type="InterPro" id="IPR002810">
    <property type="entry name" value="NfeD-like_C"/>
</dbReference>
<dbReference type="AlphaFoldDB" id="A0A4R0NRL0"/>
<feature type="transmembrane region" description="Helical" evidence="5">
    <location>
        <begin position="12"/>
        <end position="41"/>
    </location>
</feature>
<evidence type="ECO:0000256" key="2">
    <source>
        <dbReference type="ARBA" id="ARBA00022692"/>
    </source>
</evidence>
<evidence type="ECO:0000256" key="1">
    <source>
        <dbReference type="ARBA" id="ARBA00004141"/>
    </source>
</evidence>